<evidence type="ECO:0000313" key="4">
    <source>
        <dbReference type="Proteomes" id="UP000183982"/>
    </source>
</evidence>
<dbReference type="InterPro" id="IPR036291">
    <property type="entry name" value="NAD(P)-bd_dom_sf"/>
</dbReference>
<comment type="similarity">
    <text evidence="1">Belongs to the short-chain dehydrogenases/reductases (SDR) family.</text>
</comment>
<dbReference type="GO" id="GO:0016491">
    <property type="term" value="F:oxidoreductase activity"/>
    <property type="evidence" value="ECO:0007669"/>
    <property type="project" value="UniProtKB-KW"/>
</dbReference>
<dbReference type="Proteomes" id="UP000183982">
    <property type="component" value="Unassembled WGS sequence"/>
</dbReference>
<protein>
    <submittedName>
        <fullName evidence="3">NAD(P)-dependent dehydrogenase, short-chain alcohol dehydrogenase family</fullName>
    </submittedName>
</protein>
<name>A0A1M6UAQ4_9RHOB</name>
<organism evidence="3 4">
    <name type="scientific">Shimia gijangensis</name>
    <dbReference type="NCBI Taxonomy" id="1470563"/>
    <lineage>
        <taxon>Bacteria</taxon>
        <taxon>Pseudomonadati</taxon>
        <taxon>Pseudomonadota</taxon>
        <taxon>Alphaproteobacteria</taxon>
        <taxon>Rhodobacterales</taxon>
        <taxon>Roseobacteraceae</taxon>
    </lineage>
</organism>
<evidence type="ECO:0000256" key="1">
    <source>
        <dbReference type="ARBA" id="ARBA00006484"/>
    </source>
</evidence>
<dbReference type="InterPro" id="IPR002347">
    <property type="entry name" value="SDR_fam"/>
</dbReference>
<keyword evidence="2" id="KW-0560">Oxidoreductase</keyword>
<accession>A0A1M6UAQ4</accession>
<gene>
    <name evidence="3" type="ORF">SAMN05444000_1591</name>
</gene>
<dbReference type="RefSeq" id="WP_175556983.1">
    <property type="nucleotide sequence ID" value="NZ_FQZQ01000059.1"/>
</dbReference>
<dbReference type="PANTHER" id="PTHR43477:SF1">
    <property type="entry name" value="DIHYDROANTICAPSIN 7-DEHYDROGENASE"/>
    <property type="match status" value="1"/>
</dbReference>
<dbReference type="Gene3D" id="3.40.50.720">
    <property type="entry name" value="NAD(P)-binding Rossmann-like Domain"/>
    <property type="match status" value="1"/>
</dbReference>
<evidence type="ECO:0000313" key="3">
    <source>
        <dbReference type="EMBL" id="SHK66148.1"/>
    </source>
</evidence>
<keyword evidence="4" id="KW-1185">Reference proteome</keyword>
<evidence type="ECO:0000256" key="2">
    <source>
        <dbReference type="ARBA" id="ARBA00023002"/>
    </source>
</evidence>
<proteinExistence type="inferred from homology"/>
<dbReference type="SUPFAM" id="SSF51735">
    <property type="entry name" value="NAD(P)-binding Rossmann-fold domains"/>
    <property type="match status" value="1"/>
</dbReference>
<dbReference type="EMBL" id="FQZQ01000059">
    <property type="protein sequence ID" value="SHK66148.1"/>
    <property type="molecule type" value="Genomic_DNA"/>
</dbReference>
<dbReference type="Pfam" id="PF13561">
    <property type="entry name" value="adh_short_C2"/>
    <property type="match status" value="1"/>
</dbReference>
<dbReference type="PRINTS" id="PR00081">
    <property type="entry name" value="GDHRDH"/>
</dbReference>
<sequence>MTVAIIGGTSGIGLACAHLWRERGKQVAIFGRSEERLNSALAGLGSGAMGSRVDASDPSKLDETLSRVQDLQVLVISVGAGAGAGTLDQLGFDGLKKGFEQKVLPVWNSVQCGRKHLAMSGAMVILGAARAHHAAGDGVGLAAVHGAIASMIPSLAKAMAPIRVNLVAPGVTDTPPWNGLGDEKKQAVFDHFAKQAPLERVGQPEEIAQAIVSIASNTFTTGQVLRVDGGLSL</sequence>
<dbReference type="STRING" id="1470563.SAMN05444000_1591"/>
<dbReference type="InterPro" id="IPR051122">
    <property type="entry name" value="SDR_DHRS6-like"/>
</dbReference>
<dbReference type="PANTHER" id="PTHR43477">
    <property type="entry name" value="DIHYDROANTICAPSIN 7-DEHYDROGENASE"/>
    <property type="match status" value="1"/>
</dbReference>
<reference evidence="4" key="1">
    <citation type="submission" date="2016-11" db="EMBL/GenBank/DDBJ databases">
        <authorList>
            <person name="Varghese N."/>
            <person name="Submissions S."/>
        </authorList>
    </citation>
    <scope>NUCLEOTIDE SEQUENCE [LARGE SCALE GENOMIC DNA]</scope>
    <source>
        <strain evidence="4">DSM 100564</strain>
    </source>
</reference>
<dbReference type="AlphaFoldDB" id="A0A1M6UAQ4"/>